<comment type="pathway">
    <text evidence="6 14">Cofactor biosynthesis; adenosylcobalamin biosynthesis; adenosylcobalamin from cob(II)yrinate a,c-diamide: step 5/7.</text>
</comment>
<dbReference type="InterPro" id="IPR003203">
    <property type="entry name" value="CobU/CobP"/>
</dbReference>
<keyword evidence="8 14" id="KW-0169">Cobalamin biosynthesis</keyword>
<evidence type="ECO:0000256" key="3">
    <source>
        <dbReference type="ARBA" id="ARBA00001522"/>
    </source>
</evidence>
<evidence type="ECO:0000256" key="4">
    <source>
        <dbReference type="ARBA" id="ARBA00003889"/>
    </source>
</evidence>
<evidence type="ECO:0000256" key="2">
    <source>
        <dbReference type="ARBA" id="ARBA00000711"/>
    </source>
</evidence>
<dbReference type="Proteomes" id="UP001273505">
    <property type="component" value="Unassembled WGS sequence"/>
</dbReference>
<evidence type="ECO:0000256" key="9">
    <source>
        <dbReference type="ARBA" id="ARBA00022679"/>
    </source>
</evidence>
<sequence length="181" mass="19918">MMQLILGGARSGKSRLAEQSVLSLCQVHEKPVYLATGAAGDDEMQSRIAKHRHDRADQWRTVEEPVQLARALANLLDDNSWVLVDCLTLWISNCLHAGCWPQQRDLLLLEIDRQLALGNTPSWVFVSNEVGSGVVPLGQLSREFVDASGWLHQALAERCNQVTLVVAGLPMSLKGEPIGSR</sequence>
<keyword evidence="9 14" id="KW-0808">Transferase</keyword>
<evidence type="ECO:0000256" key="13">
    <source>
        <dbReference type="ARBA" id="ARBA00023134"/>
    </source>
</evidence>
<dbReference type="NCBIfam" id="NF004469">
    <property type="entry name" value="PRK05800.1"/>
    <property type="match status" value="1"/>
</dbReference>
<keyword evidence="12 14" id="KW-0067">ATP-binding</keyword>
<keyword evidence="16" id="KW-1185">Reference proteome</keyword>
<evidence type="ECO:0000256" key="12">
    <source>
        <dbReference type="ARBA" id="ARBA00022840"/>
    </source>
</evidence>
<dbReference type="PANTHER" id="PTHR34848:SF1">
    <property type="entry name" value="BIFUNCTIONAL ADENOSYLCOBALAMIN BIOSYNTHESIS PROTEIN COBU"/>
    <property type="match status" value="1"/>
</dbReference>
<evidence type="ECO:0000256" key="1">
    <source>
        <dbReference type="ARBA" id="ARBA00000312"/>
    </source>
</evidence>
<proteinExistence type="inferred from homology"/>
<reference evidence="15 16" key="1">
    <citation type="submission" date="2023-11" db="EMBL/GenBank/DDBJ databases">
        <title>Gilvimarinus fulvus sp. nov., isolated from the surface of Kelp.</title>
        <authorList>
            <person name="Sun Y.Y."/>
            <person name="Gong Y."/>
            <person name="Du Z.J."/>
        </authorList>
    </citation>
    <scope>NUCLEOTIDE SEQUENCE [LARGE SCALE GENOMIC DNA]</scope>
    <source>
        <strain evidence="15 16">SDUM040013</strain>
    </source>
</reference>
<comment type="catalytic activity">
    <reaction evidence="3">
        <text>adenosylcob(III)inamide + GTP = adenosylcob(III)inamide phosphate + GDP + H(+)</text>
        <dbReference type="Rhea" id="RHEA:15765"/>
        <dbReference type="ChEBI" id="CHEBI:2480"/>
        <dbReference type="ChEBI" id="CHEBI:15378"/>
        <dbReference type="ChEBI" id="CHEBI:37565"/>
        <dbReference type="ChEBI" id="CHEBI:58189"/>
        <dbReference type="ChEBI" id="CHEBI:58502"/>
        <dbReference type="EC" id="2.7.1.156"/>
    </reaction>
</comment>
<dbReference type="SUPFAM" id="SSF52540">
    <property type="entry name" value="P-loop containing nucleoside triphosphate hydrolases"/>
    <property type="match status" value="1"/>
</dbReference>
<dbReference type="PANTHER" id="PTHR34848">
    <property type="match status" value="1"/>
</dbReference>
<comment type="function">
    <text evidence="4 14">Catalyzes ATP-dependent phosphorylation of adenosylcobinamide and addition of GMP to adenosylcobinamide phosphate.</text>
</comment>
<evidence type="ECO:0000256" key="10">
    <source>
        <dbReference type="ARBA" id="ARBA00022741"/>
    </source>
</evidence>
<dbReference type="InterPro" id="IPR027417">
    <property type="entry name" value="P-loop_NTPase"/>
</dbReference>
<keyword evidence="13 14" id="KW-0342">GTP-binding</keyword>
<evidence type="ECO:0000313" key="16">
    <source>
        <dbReference type="Proteomes" id="UP001273505"/>
    </source>
</evidence>
<protein>
    <recommendedName>
        <fullName evidence="14">Bifunctional adenosylcobalamin biosynthesis protein</fullName>
        <ecNumber evidence="14">2.7.1.156</ecNumber>
        <ecNumber evidence="14">2.7.7.62</ecNumber>
    </recommendedName>
</protein>
<dbReference type="EMBL" id="JAXAFO010000019">
    <property type="protein sequence ID" value="MDX6850092.1"/>
    <property type="molecule type" value="Genomic_DNA"/>
</dbReference>
<evidence type="ECO:0000256" key="7">
    <source>
        <dbReference type="ARBA" id="ARBA00007490"/>
    </source>
</evidence>
<dbReference type="CDD" id="cd00544">
    <property type="entry name" value="CobU"/>
    <property type="match status" value="1"/>
</dbReference>
<comment type="caution">
    <text evidence="15">The sequence shown here is derived from an EMBL/GenBank/DDBJ whole genome shotgun (WGS) entry which is preliminary data.</text>
</comment>
<evidence type="ECO:0000256" key="8">
    <source>
        <dbReference type="ARBA" id="ARBA00022573"/>
    </source>
</evidence>
<dbReference type="PIRSF" id="PIRSF006135">
    <property type="entry name" value="CobU"/>
    <property type="match status" value="1"/>
</dbReference>
<evidence type="ECO:0000256" key="11">
    <source>
        <dbReference type="ARBA" id="ARBA00022777"/>
    </source>
</evidence>
<name>A0ABU4RYW3_9GAMM</name>
<accession>A0ABU4RYW3</accession>
<dbReference type="Gene3D" id="3.40.50.300">
    <property type="entry name" value="P-loop containing nucleotide triphosphate hydrolases"/>
    <property type="match status" value="1"/>
</dbReference>
<comment type="catalytic activity">
    <reaction evidence="2 14">
        <text>adenosylcob(III)inamide phosphate + GTP + H(+) = adenosylcob(III)inamide-GDP + diphosphate</text>
        <dbReference type="Rhea" id="RHEA:22712"/>
        <dbReference type="ChEBI" id="CHEBI:15378"/>
        <dbReference type="ChEBI" id="CHEBI:33019"/>
        <dbReference type="ChEBI" id="CHEBI:37565"/>
        <dbReference type="ChEBI" id="CHEBI:58502"/>
        <dbReference type="ChEBI" id="CHEBI:60487"/>
        <dbReference type="EC" id="2.7.7.62"/>
    </reaction>
</comment>
<evidence type="ECO:0000256" key="5">
    <source>
        <dbReference type="ARBA" id="ARBA00004692"/>
    </source>
</evidence>
<keyword evidence="11 14" id="KW-0418">Kinase</keyword>
<comment type="pathway">
    <text evidence="5 14">Cofactor biosynthesis; adenosylcobalamin biosynthesis; adenosylcobalamin from cob(II)yrinate a,c-diamide: step 6/7.</text>
</comment>
<organism evidence="15 16">
    <name type="scientific">Gilvimarinus gilvus</name>
    <dbReference type="NCBI Taxonomy" id="3058038"/>
    <lineage>
        <taxon>Bacteria</taxon>
        <taxon>Pseudomonadati</taxon>
        <taxon>Pseudomonadota</taxon>
        <taxon>Gammaproteobacteria</taxon>
        <taxon>Cellvibrionales</taxon>
        <taxon>Cellvibrionaceae</taxon>
        <taxon>Gilvimarinus</taxon>
    </lineage>
</organism>
<dbReference type="GO" id="GO:0043752">
    <property type="term" value="F:adenosylcobinamide kinase activity"/>
    <property type="evidence" value="ECO:0007669"/>
    <property type="project" value="UniProtKB-EC"/>
</dbReference>
<evidence type="ECO:0000256" key="6">
    <source>
        <dbReference type="ARBA" id="ARBA00005159"/>
    </source>
</evidence>
<dbReference type="GO" id="GO:0008820">
    <property type="term" value="F:cobinamide phosphate guanylyltransferase activity"/>
    <property type="evidence" value="ECO:0007669"/>
    <property type="project" value="UniProtKB-EC"/>
</dbReference>
<keyword evidence="15" id="KW-0548">Nucleotidyltransferase</keyword>
<dbReference type="Pfam" id="PF02283">
    <property type="entry name" value="CobU"/>
    <property type="match status" value="1"/>
</dbReference>
<dbReference type="EC" id="2.7.1.156" evidence="14"/>
<comment type="similarity">
    <text evidence="7 14">Belongs to the CobU/CobP family.</text>
</comment>
<dbReference type="RefSeq" id="WP_302720901.1">
    <property type="nucleotide sequence ID" value="NZ_JAULRU010000215.1"/>
</dbReference>
<evidence type="ECO:0000313" key="15">
    <source>
        <dbReference type="EMBL" id="MDX6850092.1"/>
    </source>
</evidence>
<dbReference type="EC" id="2.7.7.62" evidence="14"/>
<evidence type="ECO:0000256" key="14">
    <source>
        <dbReference type="PIRNR" id="PIRNR006135"/>
    </source>
</evidence>
<keyword evidence="10 14" id="KW-0547">Nucleotide-binding</keyword>
<comment type="catalytic activity">
    <reaction evidence="1 14">
        <text>adenosylcob(III)inamide + ATP = adenosylcob(III)inamide phosphate + ADP + H(+)</text>
        <dbReference type="Rhea" id="RHEA:15769"/>
        <dbReference type="ChEBI" id="CHEBI:2480"/>
        <dbReference type="ChEBI" id="CHEBI:15378"/>
        <dbReference type="ChEBI" id="CHEBI:30616"/>
        <dbReference type="ChEBI" id="CHEBI:58502"/>
        <dbReference type="ChEBI" id="CHEBI:456216"/>
        <dbReference type="EC" id="2.7.1.156"/>
    </reaction>
</comment>
<gene>
    <name evidence="15" type="primary">cobU</name>
    <name evidence="15" type="ORF">SCD92_12030</name>
</gene>